<evidence type="ECO:0000313" key="4">
    <source>
        <dbReference type="Proteomes" id="UP000176665"/>
    </source>
</evidence>
<protein>
    <recommendedName>
        <fullName evidence="5">Aspartate racemase</fullName>
    </recommendedName>
</protein>
<dbReference type="Proteomes" id="UP000176665">
    <property type="component" value="Unassembled WGS sequence"/>
</dbReference>
<comment type="similarity">
    <text evidence="1">Belongs to the aspartate/glutamate racemases family.</text>
</comment>
<dbReference type="Gene3D" id="3.40.50.1860">
    <property type="match status" value="2"/>
</dbReference>
<dbReference type="InterPro" id="IPR001920">
    <property type="entry name" value="Asp/Glu_race"/>
</dbReference>
<dbReference type="STRING" id="1798371.A2W14_05115"/>
<proteinExistence type="inferred from homology"/>
<dbReference type="EMBL" id="MFJA01000058">
    <property type="protein sequence ID" value="OGG02680.1"/>
    <property type="molecule type" value="Genomic_DNA"/>
</dbReference>
<dbReference type="AlphaFoldDB" id="A0A1F5YR59"/>
<evidence type="ECO:0000313" key="3">
    <source>
        <dbReference type="EMBL" id="OGG02680.1"/>
    </source>
</evidence>
<dbReference type="PROSITE" id="PS00924">
    <property type="entry name" value="ASP_GLU_RACEMASE_2"/>
    <property type="match status" value="1"/>
</dbReference>
<dbReference type="NCBIfam" id="TIGR00035">
    <property type="entry name" value="asp_race"/>
    <property type="match status" value="1"/>
</dbReference>
<accession>A0A1F5YR59</accession>
<gene>
    <name evidence="3" type="ORF">A2W14_05115</name>
</gene>
<reference evidence="3 4" key="1">
    <citation type="journal article" date="2016" name="Nat. Commun.">
        <title>Thousands of microbial genomes shed light on interconnected biogeochemical processes in an aquifer system.</title>
        <authorList>
            <person name="Anantharaman K."/>
            <person name="Brown C.T."/>
            <person name="Hug L.A."/>
            <person name="Sharon I."/>
            <person name="Castelle C.J."/>
            <person name="Probst A.J."/>
            <person name="Thomas B.C."/>
            <person name="Singh A."/>
            <person name="Wilkins M.J."/>
            <person name="Karaoz U."/>
            <person name="Brodie E.L."/>
            <person name="Williams K.H."/>
            <person name="Hubbard S.S."/>
            <person name="Banfield J.F."/>
        </authorList>
    </citation>
    <scope>NUCLEOTIDE SEQUENCE [LARGE SCALE GENOMIC DNA]</scope>
</reference>
<dbReference type="SUPFAM" id="SSF53681">
    <property type="entry name" value="Aspartate/glutamate racemase"/>
    <property type="match status" value="2"/>
</dbReference>
<keyword evidence="2" id="KW-0413">Isomerase</keyword>
<evidence type="ECO:0000256" key="1">
    <source>
        <dbReference type="ARBA" id="ARBA00007847"/>
    </source>
</evidence>
<dbReference type="Pfam" id="PF01177">
    <property type="entry name" value="Asp_Glu_race"/>
    <property type="match status" value="1"/>
</dbReference>
<sequence length="239" mass="27119">MGNKNNKKIIGITGGMGPQASAEFYKMLIGKSISNYQARNNDDFPEILIDSIPVPDFISNIDNLNKARDMLIDRIERMNFYPVNFIGIACNTAHILIEELRLCSAVPIVSIIEEVKKTILTNGYRRVGLLSTKTTQDRGLYDSVEDSKIKLLKPNKDLQDLLEEIIRGVIAGKERTELEDKFKIICNYFIKEQKLDTVILGCTELPLIFPGDLDIKSINTLEILANSLLKLYFEQNYEN</sequence>
<evidence type="ECO:0008006" key="5">
    <source>
        <dbReference type="Google" id="ProtNLM"/>
    </source>
</evidence>
<dbReference type="InterPro" id="IPR015942">
    <property type="entry name" value="Asp/Glu/hydantoin_racemase"/>
</dbReference>
<comment type="caution">
    <text evidence="3">The sequence shown here is derived from an EMBL/GenBank/DDBJ whole genome shotgun (WGS) entry which is preliminary data.</text>
</comment>
<dbReference type="PANTHER" id="PTHR21198">
    <property type="entry name" value="GLUTAMATE RACEMASE"/>
    <property type="match status" value="1"/>
</dbReference>
<organism evidence="3 4">
    <name type="scientific">Candidatus Gottesmanbacteria bacterium RBG_16_37_8</name>
    <dbReference type="NCBI Taxonomy" id="1798371"/>
    <lineage>
        <taxon>Bacteria</taxon>
        <taxon>Candidatus Gottesmaniibacteriota</taxon>
    </lineage>
</organism>
<dbReference type="GO" id="GO:0047661">
    <property type="term" value="F:amino-acid racemase activity"/>
    <property type="evidence" value="ECO:0007669"/>
    <property type="project" value="InterPro"/>
</dbReference>
<dbReference type="PANTHER" id="PTHR21198:SF7">
    <property type="entry name" value="ASPARTATE-GLUTAMATE RACEMASE FAMILY"/>
    <property type="match status" value="1"/>
</dbReference>
<name>A0A1F5YR59_9BACT</name>
<evidence type="ECO:0000256" key="2">
    <source>
        <dbReference type="ARBA" id="ARBA00023235"/>
    </source>
</evidence>
<dbReference type="InterPro" id="IPR004380">
    <property type="entry name" value="Asp_race"/>
</dbReference>
<dbReference type="InterPro" id="IPR033134">
    <property type="entry name" value="Asp/Glu_racemase_AS_2"/>
</dbReference>